<evidence type="ECO:0000313" key="2">
    <source>
        <dbReference type="EMBL" id="KAJ1210357.1"/>
    </source>
</evidence>
<evidence type="ECO:0000313" key="3">
    <source>
        <dbReference type="Proteomes" id="UP001066276"/>
    </source>
</evidence>
<organism evidence="2 3">
    <name type="scientific">Pleurodeles waltl</name>
    <name type="common">Iberian ribbed newt</name>
    <dbReference type="NCBI Taxonomy" id="8319"/>
    <lineage>
        <taxon>Eukaryota</taxon>
        <taxon>Metazoa</taxon>
        <taxon>Chordata</taxon>
        <taxon>Craniata</taxon>
        <taxon>Vertebrata</taxon>
        <taxon>Euteleostomi</taxon>
        <taxon>Amphibia</taxon>
        <taxon>Batrachia</taxon>
        <taxon>Caudata</taxon>
        <taxon>Salamandroidea</taxon>
        <taxon>Salamandridae</taxon>
        <taxon>Pleurodelinae</taxon>
        <taxon>Pleurodeles</taxon>
    </lineage>
</organism>
<accession>A0AAV7WC89</accession>
<feature type="region of interest" description="Disordered" evidence="1">
    <location>
        <begin position="32"/>
        <end position="58"/>
    </location>
</feature>
<evidence type="ECO:0000256" key="1">
    <source>
        <dbReference type="SAM" id="MobiDB-lite"/>
    </source>
</evidence>
<proteinExistence type="predicted"/>
<dbReference type="Proteomes" id="UP001066276">
    <property type="component" value="Chromosome 1_2"/>
</dbReference>
<keyword evidence="3" id="KW-1185">Reference proteome</keyword>
<reference evidence="2" key="1">
    <citation type="journal article" date="2022" name="bioRxiv">
        <title>Sequencing and chromosome-scale assembly of the giantPleurodeles waltlgenome.</title>
        <authorList>
            <person name="Brown T."/>
            <person name="Elewa A."/>
            <person name="Iarovenko S."/>
            <person name="Subramanian E."/>
            <person name="Araus A.J."/>
            <person name="Petzold A."/>
            <person name="Susuki M."/>
            <person name="Suzuki K.-i.T."/>
            <person name="Hayashi T."/>
            <person name="Toyoda A."/>
            <person name="Oliveira C."/>
            <person name="Osipova E."/>
            <person name="Leigh N.D."/>
            <person name="Simon A."/>
            <person name="Yun M.H."/>
        </authorList>
    </citation>
    <scope>NUCLEOTIDE SEQUENCE</scope>
    <source>
        <strain evidence="2">20211129_DDA</strain>
        <tissue evidence="2">Liver</tissue>
    </source>
</reference>
<name>A0AAV7WC89_PLEWA</name>
<dbReference type="EMBL" id="JANPWB010000002">
    <property type="protein sequence ID" value="KAJ1210357.1"/>
    <property type="molecule type" value="Genomic_DNA"/>
</dbReference>
<gene>
    <name evidence="2" type="ORF">NDU88_005721</name>
</gene>
<comment type="caution">
    <text evidence="2">The sequence shown here is derived from an EMBL/GenBank/DDBJ whole genome shotgun (WGS) entry which is preliminary data.</text>
</comment>
<protein>
    <submittedName>
        <fullName evidence="2">Uncharacterized protein</fullName>
    </submittedName>
</protein>
<sequence length="87" mass="9845">MPNADIQKQLTIELKFGRSPEQAWRRRNCVPAVPPTRESEDTAAAAERPNKRQIMPNSTRVSLPQFCLPGGLKVLRPAAERPNKRQK</sequence>
<dbReference type="AlphaFoldDB" id="A0AAV7WC89"/>